<organism evidence="2">
    <name type="scientific">marine metagenome</name>
    <dbReference type="NCBI Taxonomy" id="408172"/>
    <lineage>
        <taxon>unclassified sequences</taxon>
        <taxon>metagenomes</taxon>
        <taxon>ecological metagenomes</taxon>
    </lineage>
</organism>
<feature type="non-terminal residue" evidence="2">
    <location>
        <position position="1"/>
    </location>
</feature>
<dbReference type="EMBL" id="UINC01163395">
    <property type="protein sequence ID" value="SVD63688.1"/>
    <property type="molecule type" value="Genomic_DNA"/>
</dbReference>
<dbReference type="InterPro" id="IPR025493">
    <property type="entry name" value="DUF4384"/>
</dbReference>
<evidence type="ECO:0000313" key="2">
    <source>
        <dbReference type="EMBL" id="SVD63688.1"/>
    </source>
</evidence>
<sequence length="270" mass="29887">SSEFADNLLRLISHELKSNTDDFHSVGELSRGITSRGLEVLPNEDEDPKAQDAFLEGTYKTVAKQVVVQLSLVGGDGKSISRAEISLPVSGIKHELQPPNLLLAQKTEKVAAQNEAQQPKDFSIELGLNKADGATFREGEKLKIFFRSAEDCYLLLFYQDVMGNRYILYPDTEQQRRTKLLANKQYFSGAEKLPLEVSCNPACGTEMVWAFASENPVDISGTVMNLSGSGLRGYPASDSLANILRKQRGIKRSEKKAEARVYLTTVPKEQ</sequence>
<dbReference type="AlphaFoldDB" id="A0A382WZW0"/>
<proteinExistence type="predicted"/>
<feature type="domain" description="DUF4384" evidence="1">
    <location>
        <begin position="135"/>
        <end position="216"/>
    </location>
</feature>
<dbReference type="Pfam" id="PF14326">
    <property type="entry name" value="DUF4384"/>
    <property type="match status" value="1"/>
</dbReference>
<accession>A0A382WZW0</accession>
<reference evidence="2" key="1">
    <citation type="submission" date="2018-05" db="EMBL/GenBank/DDBJ databases">
        <authorList>
            <person name="Lanie J.A."/>
            <person name="Ng W.-L."/>
            <person name="Kazmierczak K.M."/>
            <person name="Andrzejewski T.M."/>
            <person name="Davidsen T.M."/>
            <person name="Wayne K.J."/>
            <person name="Tettelin H."/>
            <person name="Glass J.I."/>
            <person name="Rusch D."/>
            <person name="Podicherti R."/>
            <person name="Tsui H.-C.T."/>
            <person name="Winkler M.E."/>
        </authorList>
    </citation>
    <scope>NUCLEOTIDE SEQUENCE</scope>
</reference>
<protein>
    <recommendedName>
        <fullName evidence="1">DUF4384 domain-containing protein</fullName>
    </recommendedName>
</protein>
<name>A0A382WZW0_9ZZZZ</name>
<evidence type="ECO:0000259" key="1">
    <source>
        <dbReference type="Pfam" id="PF14326"/>
    </source>
</evidence>
<gene>
    <name evidence="2" type="ORF">METZ01_LOCUS416542</name>
</gene>